<sequence>MLQQILESIFQKLGEKLVDYSHNNVTDITNLKLDVTTLETGLTSLCATAFDVEAKFKEDASGKKKRKRVVEDWLKQVQLIQTDFLELQSRGYITRLLSGGRVAKLNNRVGELMEQSRHFGEVLVDDYDQRGEAFIAAEMFGGAFEENLDIIWGLLVDDKAESIGIYGMGGVGKTTLIKHVHNRLLQETEDCVVWATVSQVFSIKKLQDEIACSIGLKLSDEHDADRRAAELSRAFSKRKSIVLILDDVWENIKLEKVGYPLGREGCRLVITTRSSKVCHQFGCKNINEVKTLHNDEAWDLFRETLGHESVPSDVEEIAKCMVKMCDGLPLGIITLAGSMRGETAIHAWRNSMTELKKSFMGHDDMEDQVYKVLKYSFDRLLPNHQQGTRRGYTNLQLCFLYCALYPEDCKIPRNELVRKLISEELVDTRKSMKAQYDEGHSMLDKLVNTCLLESTRNHRDGDSIRMHDLMRAMALKITEGKTVVIAGDCSVKEIPNEEEWSEDLENLSLVQNSIQMVPFEMSPKCPKLLRLLLRENPFDYLPGSFFSRMPTLCTLDLSRTRIRDLPDSLSDLKSLKALILGGCRELTAVPDLAKLKALRELDLSYSGIRNMPQGTEKLLNMKRLILNGANYLRMLPAGVLTNLSNLQLLLLPYQVKAPVEDIERLKQLEEFAGPVENARDFSRVLRSRRSRAHGTFYNIQVRLVYDGFSNRRNQVTFHLCDLEKGDENQATVSAQDILVFHHCDCLSNCLADDISQLDDPRSLKLLEVYNSRGIECMIRYENPGSQFSSLEKILLQDLPDFMGMIRRREAGPWGVFASPTFEPAAFSSLRYLTLCKCNKMKKLELRASDFPMLEIICVRNCDEIQEIVETTDGTGRGEAGASVVSLPRLRQVYLIQLPRLSSICKAKVLCDSVNIIHVEQCQALKKLPLKFPESDNDNHTLDEGSYHCSPPPSLEEIWILEEEREWWESLEWEHPIQSHLIQPFLRFWD</sequence>
<dbReference type="Proteomes" id="UP001567538">
    <property type="component" value="Unassembled WGS sequence"/>
</dbReference>
<keyword evidence="2" id="KW-0433">Leucine-rich repeat</keyword>
<evidence type="ECO:0000256" key="2">
    <source>
        <dbReference type="ARBA" id="ARBA00022614"/>
    </source>
</evidence>
<dbReference type="SUPFAM" id="SSF52058">
    <property type="entry name" value="L domain-like"/>
    <property type="match status" value="1"/>
</dbReference>
<evidence type="ECO:0000256" key="5">
    <source>
        <dbReference type="ARBA" id="ARBA00022821"/>
    </source>
</evidence>
<dbReference type="SMART" id="SM00382">
    <property type="entry name" value="AAA"/>
    <property type="match status" value="1"/>
</dbReference>
<dbReference type="FunFam" id="1.10.8.430:FF:000003">
    <property type="entry name" value="Probable disease resistance protein At5g66910"/>
    <property type="match status" value="1"/>
</dbReference>
<dbReference type="Pfam" id="PF23559">
    <property type="entry name" value="WHD_DRP"/>
    <property type="match status" value="1"/>
</dbReference>
<keyword evidence="6" id="KW-0067">ATP-binding</keyword>
<dbReference type="InterPro" id="IPR032675">
    <property type="entry name" value="LRR_dom_sf"/>
</dbReference>
<protein>
    <submittedName>
        <fullName evidence="8">Ulp1 peptidase</fullName>
        <ecNumber evidence="8">3.4.22.68</ecNumber>
    </submittedName>
</protein>
<dbReference type="AlphaFoldDB" id="A0ABD1HAF8"/>
<dbReference type="InterPro" id="IPR027417">
    <property type="entry name" value="P-loop_NTPase"/>
</dbReference>
<dbReference type="Pfam" id="PF13855">
    <property type="entry name" value="LRR_8"/>
    <property type="match status" value="1"/>
</dbReference>
<evidence type="ECO:0000313" key="9">
    <source>
        <dbReference type="Proteomes" id="UP001567538"/>
    </source>
</evidence>
<dbReference type="PANTHER" id="PTHR33463:SF187">
    <property type="entry name" value="AND NB-ARC DOMAIN DISEASE RESISTANCE PROTEIN, PUTATIVE-RELATED"/>
    <property type="match status" value="1"/>
</dbReference>
<comment type="similarity">
    <text evidence="1">Belongs to the disease resistance NB-LRR family.</text>
</comment>
<dbReference type="PANTHER" id="PTHR33463">
    <property type="entry name" value="NB-ARC DOMAIN-CONTAINING PROTEIN-RELATED"/>
    <property type="match status" value="1"/>
</dbReference>
<accession>A0ABD1HAF8</accession>
<keyword evidence="4" id="KW-0547">Nucleotide-binding</keyword>
<dbReference type="InterPro" id="IPR003593">
    <property type="entry name" value="AAA+_ATPase"/>
</dbReference>
<dbReference type="Pfam" id="PF00931">
    <property type="entry name" value="NB-ARC"/>
    <property type="match status" value="1"/>
</dbReference>
<evidence type="ECO:0000313" key="8">
    <source>
        <dbReference type="EMBL" id="KAL1553420.1"/>
    </source>
</evidence>
<dbReference type="Gene3D" id="3.80.10.10">
    <property type="entry name" value="Ribonuclease Inhibitor"/>
    <property type="match status" value="2"/>
</dbReference>
<evidence type="ECO:0000256" key="1">
    <source>
        <dbReference type="ARBA" id="ARBA00008894"/>
    </source>
</evidence>
<dbReference type="GO" id="GO:0016787">
    <property type="term" value="F:hydrolase activity"/>
    <property type="evidence" value="ECO:0007669"/>
    <property type="project" value="UniProtKB-KW"/>
</dbReference>
<dbReference type="GO" id="GO:0005524">
    <property type="term" value="F:ATP binding"/>
    <property type="evidence" value="ECO:0007669"/>
    <property type="project" value="UniProtKB-KW"/>
</dbReference>
<dbReference type="InterPro" id="IPR001611">
    <property type="entry name" value="Leu-rich_rpt"/>
</dbReference>
<dbReference type="InterPro" id="IPR003591">
    <property type="entry name" value="Leu-rich_rpt_typical-subtyp"/>
</dbReference>
<dbReference type="Gene3D" id="3.40.50.300">
    <property type="entry name" value="P-loop containing nucleotide triphosphate hydrolases"/>
    <property type="match status" value="1"/>
</dbReference>
<dbReference type="InterPro" id="IPR050905">
    <property type="entry name" value="Plant_NBS-LRR"/>
</dbReference>
<dbReference type="InterPro" id="IPR057135">
    <property type="entry name" value="At4g27190-like_LRR"/>
</dbReference>
<dbReference type="FunFam" id="1.10.10.10:FF:000322">
    <property type="entry name" value="Probable disease resistance protein At1g63360"/>
    <property type="match status" value="1"/>
</dbReference>
<dbReference type="InterPro" id="IPR002182">
    <property type="entry name" value="NB-ARC"/>
</dbReference>
<reference evidence="8 9" key="1">
    <citation type="submission" date="2024-06" db="EMBL/GenBank/DDBJ databases">
        <title>A chromosome level genome sequence of Diviner's sage (Salvia divinorum).</title>
        <authorList>
            <person name="Ford S.A."/>
            <person name="Ro D.-K."/>
            <person name="Ness R.W."/>
            <person name="Phillips M.A."/>
        </authorList>
    </citation>
    <scope>NUCLEOTIDE SEQUENCE [LARGE SCALE GENOMIC DNA]</scope>
    <source>
        <strain evidence="8">SAF-2024a</strain>
        <tissue evidence="8">Leaf</tissue>
    </source>
</reference>
<dbReference type="GO" id="GO:0051607">
    <property type="term" value="P:defense response to virus"/>
    <property type="evidence" value="ECO:0007669"/>
    <property type="project" value="UniProtKB-ARBA"/>
</dbReference>
<comment type="caution">
    <text evidence="8">The sequence shown here is derived from an EMBL/GenBank/DDBJ whole genome shotgun (WGS) entry which is preliminary data.</text>
</comment>
<dbReference type="PRINTS" id="PR00364">
    <property type="entry name" value="DISEASERSIST"/>
</dbReference>
<dbReference type="InterPro" id="IPR058922">
    <property type="entry name" value="WHD_DRP"/>
</dbReference>
<keyword evidence="8" id="KW-0378">Hydrolase</keyword>
<dbReference type="InterPro" id="IPR036388">
    <property type="entry name" value="WH-like_DNA-bd_sf"/>
</dbReference>
<evidence type="ECO:0000256" key="4">
    <source>
        <dbReference type="ARBA" id="ARBA00022741"/>
    </source>
</evidence>
<dbReference type="FunFam" id="3.40.50.300:FF:001091">
    <property type="entry name" value="Probable disease resistance protein At1g61300"/>
    <property type="match status" value="1"/>
</dbReference>
<evidence type="ECO:0000256" key="3">
    <source>
        <dbReference type="ARBA" id="ARBA00022737"/>
    </source>
</evidence>
<dbReference type="EMBL" id="JBEAFC010000006">
    <property type="protein sequence ID" value="KAL1553420.1"/>
    <property type="molecule type" value="Genomic_DNA"/>
</dbReference>
<dbReference type="Pfam" id="PF23247">
    <property type="entry name" value="LRR_RPS2"/>
    <property type="match status" value="1"/>
</dbReference>
<dbReference type="EC" id="3.4.22.68" evidence="8"/>
<dbReference type="SMART" id="SM00369">
    <property type="entry name" value="LRR_TYP"/>
    <property type="match status" value="3"/>
</dbReference>
<keyword evidence="3" id="KW-0677">Repeat</keyword>
<dbReference type="Gene3D" id="1.10.10.10">
    <property type="entry name" value="Winged helix-like DNA-binding domain superfamily/Winged helix DNA-binding domain"/>
    <property type="match status" value="1"/>
</dbReference>
<evidence type="ECO:0000256" key="6">
    <source>
        <dbReference type="ARBA" id="ARBA00022840"/>
    </source>
</evidence>
<evidence type="ECO:0000259" key="7">
    <source>
        <dbReference type="SMART" id="SM00382"/>
    </source>
</evidence>
<dbReference type="SUPFAM" id="SSF52540">
    <property type="entry name" value="P-loop containing nucleoside triphosphate hydrolases"/>
    <property type="match status" value="1"/>
</dbReference>
<organism evidence="8 9">
    <name type="scientific">Salvia divinorum</name>
    <name type="common">Maria pastora</name>
    <name type="synonym">Diviner's sage</name>
    <dbReference type="NCBI Taxonomy" id="28513"/>
    <lineage>
        <taxon>Eukaryota</taxon>
        <taxon>Viridiplantae</taxon>
        <taxon>Streptophyta</taxon>
        <taxon>Embryophyta</taxon>
        <taxon>Tracheophyta</taxon>
        <taxon>Spermatophyta</taxon>
        <taxon>Magnoliopsida</taxon>
        <taxon>eudicotyledons</taxon>
        <taxon>Gunneridae</taxon>
        <taxon>Pentapetalae</taxon>
        <taxon>asterids</taxon>
        <taxon>lamiids</taxon>
        <taxon>Lamiales</taxon>
        <taxon>Lamiaceae</taxon>
        <taxon>Nepetoideae</taxon>
        <taxon>Mentheae</taxon>
        <taxon>Salviinae</taxon>
        <taxon>Salvia</taxon>
        <taxon>Salvia subgen. Calosphace</taxon>
    </lineage>
</organism>
<dbReference type="Gene3D" id="1.10.8.430">
    <property type="entry name" value="Helical domain of apoptotic protease-activating factors"/>
    <property type="match status" value="1"/>
</dbReference>
<gene>
    <name evidence="8" type="ORF">AAHA92_14102</name>
</gene>
<proteinExistence type="inferred from homology"/>
<keyword evidence="9" id="KW-1185">Reference proteome</keyword>
<dbReference type="InterPro" id="IPR042197">
    <property type="entry name" value="Apaf_helical"/>
</dbReference>
<name>A0ABD1HAF8_SALDI</name>
<feature type="domain" description="AAA+ ATPase" evidence="7">
    <location>
        <begin position="159"/>
        <end position="311"/>
    </location>
</feature>
<keyword evidence="5" id="KW-0611">Plant defense</keyword>